<accession>A0A498KTD1</accession>
<feature type="region of interest" description="Disordered" evidence="1">
    <location>
        <begin position="112"/>
        <end position="145"/>
    </location>
</feature>
<dbReference type="PROSITE" id="PS51257">
    <property type="entry name" value="PROKAR_LIPOPROTEIN"/>
    <property type="match status" value="1"/>
</dbReference>
<dbReference type="OrthoDB" id="242227at2157"/>
<name>A0A498KTD1_9EURY</name>
<evidence type="ECO:0000256" key="1">
    <source>
        <dbReference type="SAM" id="MobiDB-lite"/>
    </source>
</evidence>
<proteinExistence type="predicted"/>
<comment type="caution">
    <text evidence="2">The sequence shown here is derived from an EMBL/GenBank/DDBJ whole genome shotgun (WGS) entry which is preliminary data.</text>
</comment>
<organism evidence="2 3">
    <name type="scientific">Halorientalis pallida</name>
    <dbReference type="NCBI Taxonomy" id="2479928"/>
    <lineage>
        <taxon>Archaea</taxon>
        <taxon>Methanobacteriati</taxon>
        <taxon>Methanobacteriota</taxon>
        <taxon>Stenosarchaea group</taxon>
        <taxon>Halobacteria</taxon>
        <taxon>Halobacteriales</taxon>
        <taxon>Haloarculaceae</taxon>
        <taxon>Halorientalis</taxon>
    </lineage>
</organism>
<sequence length="236" mass="25459">MSRLAPVLLCCALLATGCAGFAADDPETPGPVSVPEVTVPTPEATPIPTARPQIAAGVTRERVVDPDALVTAHVATLRNASVLFTYERTVTAENGTVQRRVVDGRVDRGANDTTTWTVTNTSDTTAGTETETETRSGQNRSLSPSFRDRLRPVLSAVELVRADDPSGVPLRTTTYYYRANATTATLFGEHVRNVSILLEVEPSGVVMSYELRYERVGTGEEVVERLNYGAVWFGSD</sequence>
<feature type="compositionally biased region" description="Polar residues" evidence="1">
    <location>
        <begin position="135"/>
        <end position="144"/>
    </location>
</feature>
<feature type="compositionally biased region" description="Low complexity" evidence="1">
    <location>
        <begin position="113"/>
        <end position="129"/>
    </location>
</feature>
<dbReference type="AlphaFoldDB" id="A0A498KTD1"/>
<protein>
    <submittedName>
        <fullName evidence="2">Uncharacterized protein</fullName>
    </submittedName>
</protein>
<gene>
    <name evidence="2" type="ORF">EAF64_19375</name>
</gene>
<evidence type="ECO:0000313" key="2">
    <source>
        <dbReference type="EMBL" id="RXK46449.1"/>
    </source>
</evidence>
<evidence type="ECO:0000313" key="3">
    <source>
        <dbReference type="Proteomes" id="UP000289691"/>
    </source>
</evidence>
<reference evidence="2 3" key="1">
    <citation type="submission" date="2019-01" db="EMBL/GenBank/DDBJ databases">
        <title>Halorientalis sp. F13-25 a new haloarchaeum isolated from hypersaline water.</title>
        <authorList>
            <person name="Ana D.-V."/>
            <person name="Cristina S.-P."/>
            <person name="Antonio V."/>
        </authorList>
    </citation>
    <scope>NUCLEOTIDE SEQUENCE [LARGE SCALE GENOMIC DNA]</scope>
    <source>
        <strain evidence="2 3">F13-25</strain>
    </source>
</reference>
<dbReference type="EMBL" id="RDFA01000009">
    <property type="protein sequence ID" value="RXK46449.1"/>
    <property type="molecule type" value="Genomic_DNA"/>
</dbReference>
<dbReference type="RefSeq" id="WP_129070628.1">
    <property type="nucleotide sequence ID" value="NZ_RDFA01000009.1"/>
</dbReference>
<dbReference type="Proteomes" id="UP000289691">
    <property type="component" value="Unassembled WGS sequence"/>
</dbReference>
<keyword evidence="3" id="KW-1185">Reference proteome</keyword>